<feature type="transmembrane region" description="Helical" evidence="1">
    <location>
        <begin position="174"/>
        <end position="192"/>
    </location>
</feature>
<sequence length="258" mass="28700">MGATLLPRNQDYFDRLKTYVTEAIGVDTTAAVDMLAEIHADLLQAQADGIDAVDYFGQDPKTIGDQLVKNLPHWKRKSWVLYATVAWLLSFFFITWRHISLHGRLVPLGSAAVLAAALPILVLVAMEMFRRGVFHRRKVRDASIVLIVVVQLVLQPLSDLMPKFGRVWVPKPLIIVIGLGLMFLLLGLGMWLGMHSWFIAGMIAIFATLFAVPAIDMLDNLPGISGQLLIPSLFVGNILLIRIGETLLPKKWQAPETK</sequence>
<dbReference type="SUPFAM" id="SSF158560">
    <property type="entry name" value="BH3980-like"/>
    <property type="match status" value="1"/>
</dbReference>
<keyword evidence="1" id="KW-1133">Transmembrane helix</keyword>
<feature type="transmembrane region" description="Helical" evidence="1">
    <location>
        <begin position="221"/>
        <end position="241"/>
    </location>
</feature>
<reference evidence="3" key="1">
    <citation type="journal article" date="2019" name="Int. J. Syst. Evol. Microbiol.">
        <title>The Global Catalogue of Microorganisms (GCM) 10K type strain sequencing project: providing services to taxonomists for standard genome sequencing and annotation.</title>
        <authorList>
            <consortium name="The Broad Institute Genomics Platform"/>
            <consortium name="The Broad Institute Genome Sequencing Center for Infectious Disease"/>
            <person name="Wu L."/>
            <person name="Ma J."/>
        </authorList>
    </citation>
    <scope>NUCLEOTIDE SEQUENCE [LARGE SCALE GENOMIC DNA]</scope>
    <source>
        <strain evidence="3">CCM 9110</strain>
    </source>
</reference>
<gene>
    <name evidence="2" type="ORF">ACFQ41_11630</name>
</gene>
<comment type="caution">
    <text evidence="2">The sequence shown here is derived from an EMBL/GenBank/DDBJ whole genome shotgun (WGS) entry which is preliminary data.</text>
</comment>
<keyword evidence="3" id="KW-1185">Reference proteome</keyword>
<keyword evidence="1" id="KW-0472">Membrane</keyword>
<feature type="transmembrane region" description="Helical" evidence="1">
    <location>
        <begin position="197"/>
        <end position="215"/>
    </location>
</feature>
<feature type="transmembrane region" description="Helical" evidence="1">
    <location>
        <begin position="138"/>
        <end position="154"/>
    </location>
</feature>
<dbReference type="Proteomes" id="UP001597199">
    <property type="component" value="Unassembled WGS sequence"/>
</dbReference>
<dbReference type="Gene3D" id="1.10.1900.10">
    <property type="entry name" value="c-terminal domain of poly(a) binding protein"/>
    <property type="match status" value="1"/>
</dbReference>
<accession>A0ABW4BIW9</accession>
<protein>
    <recommendedName>
        <fullName evidence="4">DUF1129 domain-containing protein</fullName>
    </recommendedName>
</protein>
<organism evidence="2 3">
    <name type="scientific">Lacticaseibacillus suilingensis</name>
    <dbReference type="NCBI Taxonomy" id="2799577"/>
    <lineage>
        <taxon>Bacteria</taxon>
        <taxon>Bacillati</taxon>
        <taxon>Bacillota</taxon>
        <taxon>Bacilli</taxon>
        <taxon>Lactobacillales</taxon>
        <taxon>Lactobacillaceae</taxon>
        <taxon>Lacticaseibacillus</taxon>
    </lineage>
</organism>
<evidence type="ECO:0000313" key="2">
    <source>
        <dbReference type="EMBL" id="MFD1399961.1"/>
    </source>
</evidence>
<feature type="transmembrane region" description="Helical" evidence="1">
    <location>
        <begin position="105"/>
        <end position="126"/>
    </location>
</feature>
<dbReference type="EMBL" id="JBHTOA010000046">
    <property type="protein sequence ID" value="MFD1399961.1"/>
    <property type="molecule type" value="Genomic_DNA"/>
</dbReference>
<name>A0ABW4BIW9_9LACO</name>
<dbReference type="RefSeq" id="WP_204118914.1">
    <property type="nucleotide sequence ID" value="NZ_BOLV01000009.1"/>
</dbReference>
<feature type="transmembrane region" description="Helical" evidence="1">
    <location>
        <begin position="79"/>
        <end position="99"/>
    </location>
</feature>
<proteinExistence type="predicted"/>
<evidence type="ECO:0000256" key="1">
    <source>
        <dbReference type="SAM" id="Phobius"/>
    </source>
</evidence>
<evidence type="ECO:0000313" key="3">
    <source>
        <dbReference type="Proteomes" id="UP001597199"/>
    </source>
</evidence>
<keyword evidence="1" id="KW-0812">Transmembrane</keyword>
<evidence type="ECO:0008006" key="4">
    <source>
        <dbReference type="Google" id="ProtNLM"/>
    </source>
</evidence>